<accession>A0ABX8EVR0</accession>
<proteinExistence type="predicted"/>
<evidence type="ECO:0000313" key="2">
    <source>
        <dbReference type="Proteomes" id="UP000681155"/>
    </source>
</evidence>
<keyword evidence="2" id="KW-1185">Reference proteome</keyword>
<sequence>MSTLRQKSFLATLIYNNRPLSFLGLISAGKSIGPVLSTEPFGQTATFYFRCEGDYYNLYVRSEGRIFGQTLVADGSFFGTSTKDATSFNILDTHGKIVTLDDLKTNKEQIRLQTRGGLELKRNGDLIVTTTGKEKLTLELDIMGRNEPYLDHPDEI</sequence>
<dbReference type="Proteomes" id="UP000681155">
    <property type="component" value="Chromosome"/>
</dbReference>
<protein>
    <submittedName>
        <fullName evidence="1">Uncharacterized protein</fullName>
    </submittedName>
</protein>
<evidence type="ECO:0000313" key="1">
    <source>
        <dbReference type="EMBL" id="QVW22358.1"/>
    </source>
</evidence>
<organism evidence="1 2">
    <name type="scientific">Pseudomonas hormoni</name>
    <dbReference type="NCBI Taxonomy" id="3093767"/>
    <lineage>
        <taxon>Bacteria</taxon>
        <taxon>Pseudomonadati</taxon>
        <taxon>Pseudomonadota</taxon>
        <taxon>Gammaproteobacteria</taxon>
        <taxon>Pseudomonadales</taxon>
        <taxon>Pseudomonadaceae</taxon>
        <taxon>Pseudomonas</taxon>
    </lineage>
</organism>
<name>A0ABX8EVR0_9PSED</name>
<reference evidence="1 2" key="1">
    <citation type="submission" date="2021-05" db="EMBL/GenBank/DDBJ databases">
        <title>Complete genome of the cytokinin-producing biocontrol strain Pseudomonas fluorescens G20-18.</title>
        <authorList>
            <person name="Nielsen T.K."/>
            <person name="Mekureyaw M.F."/>
            <person name="Hansen L.H."/>
            <person name="Nicolaisen M.H."/>
            <person name="Roitsch T.G."/>
            <person name="Hennessy R.C."/>
        </authorList>
    </citation>
    <scope>NUCLEOTIDE SEQUENCE [LARGE SCALE GENOMIC DNA]</scope>
    <source>
        <strain evidence="1 2">G20-18</strain>
    </source>
</reference>
<dbReference type="EMBL" id="CP075566">
    <property type="protein sequence ID" value="QVW22358.1"/>
    <property type="molecule type" value="Genomic_DNA"/>
</dbReference>
<dbReference type="RefSeq" id="WP_214378501.1">
    <property type="nucleotide sequence ID" value="NZ_CP075566.1"/>
</dbReference>
<gene>
    <name evidence="1" type="ORF">KJF94_21135</name>
</gene>